<evidence type="ECO:0000256" key="11">
    <source>
        <dbReference type="SAM" id="Phobius"/>
    </source>
</evidence>
<feature type="transmembrane region" description="Helical" evidence="11">
    <location>
        <begin position="6"/>
        <end position="22"/>
    </location>
</feature>
<organism evidence="12">
    <name type="scientific">Candidatus Kentrum sp. LFY</name>
    <dbReference type="NCBI Taxonomy" id="2126342"/>
    <lineage>
        <taxon>Bacteria</taxon>
        <taxon>Pseudomonadati</taxon>
        <taxon>Pseudomonadota</taxon>
        <taxon>Gammaproteobacteria</taxon>
        <taxon>Candidatus Kentrum</taxon>
    </lineage>
</organism>
<feature type="compositionally biased region" description="Polar residues" evidence="10">
    <location>
        <begin position="83"/>
        <end position="109"/>
    </location>
</feature>
<evidence type="ECO:0000256" key="9">
    <source>
        <dbReference type="HAMAP-Rule" id="MF_00237"/>
    </source>
</evidence>
<dbReference type="NCBIfam" id="TIGR01410">
    <property type="entry name" value="tatB"/>
    <property type="match status" value="1"/>
</dbReference>
<feature type="compositionally biased region" description="Basic and acidic residues" evidence="10">
    <location>
        <begin position="121"/>
        <end position="131"/>
    </location>
</feature>
<dbReference type="GO" id="GO:0043953">
    <property type="term" value="P:protein transport by the Tat complex"/>
    <property type="evidence" value="ECO:0007669"/>
    <property type="project" value="UniProtKB-UniRule"/>
</dbReference>
<dbReference type="Gene3D" id="1.20.5.3310">
    <property type="match status" value="1"/>
</dbReference>
<keyword evidence="5 9" id="KW-0653">Protein transport</keyword>
<comment type="similarity">
    <text evidence="9">Belongs to the TatB family.</text>
</comment>
<evidence type="ECO:0000256" key="10">
    <source>
        <dbReference type="SAM" id="MobiDB-lite"/>
    </source>
</evidence>
<dbReference type="HAMAP" id="MF_00237">
    <property type="entry name" value="TatB"/>
    <property type="match status" value="1"/>
</dbReference>
<evidence type="ECO:0000313" key="13">
    <source>
        <dbReference type="EMBL" id="VFJ89372.1"/>
    </source>
</evidence>
<dbReference type="PRINTS" id="PR01506">
    <property type="entry name" value="TATBPROTEIN"/>
</dbReference>
<dbReference type="PANTHER" id="PTHR33162:SF1">
    <property type="entry name" value="SEC-INDEPENDENT PROTEIN TRANSLOCASE PROTEIN TATA, CHLOROPLASTIC"/>
    <property type="match status" value="1"/>
</dbReference>
<keyword evidence="8 9" id="KW-0472">Membrane</keyword>
<evidence type="ECO:0000256" key="1">
    <source>
        <dbReference type="ARBA" id="ARBA00004167"/>
    </source>
</evidence>
<evidence type="ECO:0000256" key="8">
    <source>
        <dbReference type="ARBA" id="ARBA00023136"/>
    </source>
</evidence>
<dbReference type="GO" id="GO:0008320">
    <property type="term" value="F:protein transmembrane transporter activity"/>
    <property type="evidence" value="ECO:0007669"/>
    <property type="project" value="UniProtKB-UniRule"/>
</dbReference>
<evidence type="ECO:0000256" key="6">
    <source>
        <dbReference type="ARBA" id="ARBA00022989"/>
    </source>
</evidence>
<protein>
    <recommendedName>
        <fullName evidence="9">Sec-independent protein translocase protein TatB</fullName>
    </recommendedName>
</protein>
<evidence type="ECO:0000256" key="5">
    <source>
        <dbReference type="ARBA" id="ARBA00022927"/>
    </source>
</evidence>
<name>A0A450U572_9GAMM</name>
<sequence>MFDIGFWELTIIAIIALLVIGPERLPEFARTTGLWIRKARQFLSGVKNDIDRELRAEDLKRIIKRQEEFNAIHEIIEETQATITDTTNQLSLTDSPMDSPTGGTKSPPSKSGDEPVSGKTDTSRSVHKLDNVTDSMPDDSLDSSITHNGKESTNH</sequence>
<evidence type="ECO:0000313" key="12">
    <source>
        <dbReference type="EMBL" id="VFJ86316.1"/>
    </source>
</evidence>
<evidence type="ECO:0000256" key="4">
    <source>
        <dbReference type="ARBA" id="ARBA00022692"/>
    </source>
</evidence>
<keyword evidence="4 9" id="KW-0812">Transmembrane</keyword>
<dbReference type="PANTHER" id="PTHR33162">
    <property type="entry name" value="SEC-INDEPENDENT PROTEIN TRANSLOCASE PROTEIN TATA, CHLOROPLASTIC"/>
    <property type="match status" value="1"/>
</dbReference>
<dbReference type="EMBL" id="CAADFF010000002">
    <property type="protein sequence ID" value="VFJ86316.1"/>
    <property type="molecule type" value="Genomic_DNA"/>
</dbReference>
<keyword evidence="6 9" id="KW-1133">Transmembrane helix</keyword>
<keyword evidence="7 9" id="KW-0811">Translocation</keyword>
<evidence type="ECO:0000256" key="7">
    <source>
        <dbReference type="ARBA" id="ARBA00023010"/>
    </source>
</evidence>
<dbReference type="AlphaFoldDB" id="A0A450U572"/>
<proteinExistence type="inferred from homology"/>
<feature type="region of interest" description="Disordered" evidence="10">
    <location>
        <begin position="83"/>
        <end position="155"/>
    </location>
</feature>
<dbReference type="InterPro" id="IPR018448">
    <property type="entry name" value="TatB"/>
</dbReference>
<dbReference type="Pfam" id="PF02416">
    <property type="entry name" value="TatA_B_E"/>
    <property type="match status" value="1"/>
</dbReference>
<evidence type="ECO:0000256" key="2">
    <source>
        <dbReference type="ARBA" id="ARBA00022448"/>
    </source>
</evidence>
<comment type="function">
    <text evidence="9">Part of the twin-arginine translocation (Tat) system that transports large folded proteins containing a characteristic twin-arginine motif in their signal peptide across membranes. Together with TatC, TatB is part of a receptor directly interacting with Tat signal peptides. TatB may form an oligomeric binding site that transiently accommodates folded Tat precursor proteins before their translocation.</text>
</comment>
<comment type="subcellular location">
    <subcellularLocation>
        <location evidence="9">Cell membrane</location>
        <topology evidence="9">Single-pass membrane protein</topology>
    </subcellularLocation>
    <subcellularLocation>
        <location evidence="1">Membrane</location>
        <topology evidence="1">Single-pass membrane protein</topology>
    </subcellularLocation>
</comment>
<gene>
    <name evidence="9" type="primary">tatB</name>
    <name evidence="13" type="ORF">BECKLFY1418A_GA0070994_100731</name>
    <name evidence="12" type="ORF">BECKLFY1418B_GA0070995_100287</name>
</gene>
<dbReference type="EMBL" id="CAADFH010000007">
    <property type="protein sequence ID" value="VFJ89372.1"/>
    <property type="molecule type" value="Genomic_DNA"/>
</dbReference>
<comment type="subunit">
    <text evidence="9">The Tat system comprises two distinct complexes: a TatABC complex, containing multiple copies of TatA, TatB and TatC subunits, and a separate TatA complex, containing only TatA subunits. Substrates initially bind to the TatABC complex, which probably triggers association of the separate TatA complex to form the active translocon.</text>
</comment>
<accession>A0A450U572</accession>
<evidence type="ECO:0000256" key="3">
    <source>
        <dbReference type="ARBA" id="ARBA00022475"/>
    </source>
</evidence>
<keyword evidence="3 9" id="KW-1003">Cell membrane</keyword>
<dbReference type="GO" id="GO:0033281">
    <property type="term" value="C:TAT protein transport complex"/>
    <property type="evidence" value="ECO:0007669"/>
    <property type="project" value="UniProtKB-UniRule"/>
</dbReference>
<reference evidence="12" key="1">
    <citation type="submission" date="2019-02" db="EMBL/GenBank/DDBJ databases">
        <authorList>
            <person name="Gruber-Vodicka R. H."/>
            <person name="Seah K. B. B."/>
        </authorList>
    </citation>
    <scope>NUCLEOTIDE SEQUENCE</scope>
    <source>
        <strain evidence="13">BECK_M6</strain>
        <strain evidence="12">BECK_M7</strain>
    </source>
</reference>
<keyword evidence="2 9" id="KW-0813">Transport</keyword>
<dbReference type="InterPro" id="IPR003369">
    <property type="entry name" value="TatA/B/E"/>
</dbReference>